<dbReference type="AlphaFoldDB" id="A0A0M0JZC0"/>
<organism evidence="2 3">
    <name type="scientific">Chrysochromulina tobinii</name>
    <dbReference type="NCBI Taxonomy" id="1460289"/>
    <lineage>
        <taxon>Eukaryota</taxon>
        <taxon>Haptista</taxon>
        <taxon>Haptophyta</taxon>
        <taxon>Prymnesiophyceae</taxon>
        <taxon>Prymnesiales</taxon>
        <taxon>Chrysochromulinaceae</taxon>
        <taxon>Chrysochromulina</taxon>
    </lineage>
</organism>
<comment type="caution">
    <text evidence="2">The sequence shown here is derived from an EMBL/GenBank/DDBJ whole genome shotgun (WGS) entry which is preliminary data.</text>
</comment>
<dbReference type="Proteomes" id="UP000037460">
    <property type="component" value="Unassembled WGS sequence"/>
</dbReference>
<gene>
    <name evidence="2" type="ORF">Ctob_012254</name>
</gene>
<proteinExistence type="predicted"/>
<accession>A0A0M0JZC0</accession>
<protein>
    <submittedName>
        <fullName evidence="2">Uncharacterized protein</fullName>
    </submittedName>
</protein>
<evidence type="ECO:0000313" key="2">
    <source>
        <dbReference type="EMBL" id="KOO31453.1"/>
    </source>
</evidence>
<sequence length="258" mass="28155">MCHRSGDAEGRTPSVRTYRGELLPPFGAPCCLPTITRHVGQYAKSMSPCCRATTTLPFLSNHLSRFPPLGLAPPLAVRQAERGSLGAARASVAASPLGHDIDDFARHQLGDGLEAFEACGQRALRAGDGRGRRAWGRAAKLRAHERDVFILWGNGTRRRQRAVRQDQCQQWAVCTRLLTWRMSSAMREMHSPSGRCAGAKGRKTATGSHLPPPSERLGLEAPHRRGEELGTVPRADAFAVELEADLTLAEHGLVERTD</sequence>
<reference evidence="3" key="1">
    <citation type="journal article" date="2015" name="PLoS Genet.">
        <title>Genome Sequence and Transcriptome Analyses of Chrysochromulina tobin: Metabolic Tools for Enhanced Algal Fitness in the Prominent Order Prymnesiales (Haptophyceae).</title>
        <authorList>
            <person name="Hovde B.T."/>
            <person name="Deodato C.R."/>
            <person name="Hunsperger H.M."/>
            <person name="Ryken S.A."/>
            <person name="Yost W."/>
            <person name="Jha R.K."/>
            <person name="Patterson J."/>
            <person name="Monnat R.J. Jr."/>
            <person name="Barlow S.B."/>
            <person name="Starkenburg S.R."/>
            <person name="Cattolico R.A."/>
        </authorList>
    </citation>
    <scope>NUCLEOTIDE SEQUENCE</scope>
    <source>
        <strain evidence="3">CCMP291</strain>
    </source>
</reference>
<evidence type="ECO:0000256" key="1">
    <source>
        <dbReference type="SAM" id="MobiDB-lite"/>
    </source>
</evidence>
<feature type="non-terminal residue" evidence="2">
    <location>
        <position position="258"/>
    </location>
</feature>
<evidence type="ECO:0000313" key="3">
    <source>
        <dbReference type="Proteomes" id="UP000037460"/>
    </source>
</evidence>
<dbReference type="EMBL" id="JWZX01002013">
    <property type="protein sequence ID" value="KOO31453.1"/>
    <property type="molecule type" value="Genomic_DNA"/>
</dbReference>
<feature type="region of interest" description="Disordered" evidence="1">
    <location>
        <begin position="191"/>
        <end position="222"/>
    </location>
</feature>
<keyword evidence="3" id="KW-1185">Reference proteome</keyword>
<name>A0A0M0JZC0_9EUKA</name>